<dbReference type="EMBL" id="JABBWD010000035">
    <property type="protein sequence ID" value="KAG1775262.1"/>
    <property type="molecule type" value="Genomic_DNA"/>
</dbReference>
<organism evidence="2 3">
    <name type="scientific">Suillus placidus</name>
    <dbReference type="NCBI Taxonomy" id="48579"/>
    <lineage>
        <taxon>Eukaryota</taxon>
        <taxon>Fungi</taxon>
        <taxon>Dikarya</taxon>
        <taxon>Basidiomycota</taxon>
        <taxon>Agaricomycotina</taxon>
        <taxon>Agaricomycetes</taxon>
        <taxon>Agaricomycetidae</taxon>
        <taxon>Boletales</taxon>
        <taxon>Suillineae</taxon>
        <taxon>Suillaceae</taxon>
        <taxon>Suillus</taxon>
    </lineage>
</organism>
<evidence type="ECO:0000313" key="2">
    <source>
        <dbReference type="EMBL" id="KAG1775262.1"/>
    </source>
</evidence>
<comment type="caution">
    <text evidence="2">The sequence shown here is derived from an EMBL/GenBank/DDBJ whole genome shotgun (WGS) entry which is preliminary data.</text>
</comment>
<proteinExistence type="predicted"/>
<reference evidence="2" key="1">
    <citation type="journal article" date="2020" name="New Phytol.">
        <title>Comparative genomics reveals dynamic genome evolution in host specialist ectomycorrhizal fungi.</title>
        <authorList>
            <person name="Lofgren L.A."/>
            <person name="Nguyen N.H."/>
            <person name="Vilgalys R."/>
            <person name="Ruytinx J."/>
            <person name="Liao H.L."/>
            <person name="Branco S."/>
            <person name="Kuo A."/>
            <person name="LaButti K."/>
            <person name="Lipzen A."/>
            <person name="Andreopoulos W."/>
            <person name="Pangilinan J."/>
            <person name="Riley R."/>
            <person name="Hundley H."/>
            <person name="Na H."/>
            <person name="Barry K."/>
            <person name="Grigoriev I.V."/>
            <person name="Stajich J.E."/>
            <person name="Kennedy P.G."/>
        </authorList>
    </citation>
    <scope>NUCLEOTIDE SEQUENCE</scope>
    <source>
        <strain evidence="2">DOB743</strain>
    </source>
</reference>
<feature type="region of interest" description="Disordered" evidence="1">
    <location>
        <begin position="177"/>
        <end position="205"/>
    </location>
</feature>
<evidence type="ECO:0000256" key="1">
    <source>
        <dbReference type="SAM" id="MobiDB-lite"/>
    </source>
</evidence>
<name>A0A9P7D168_9AGAM</name>
<evidence type="ECO:0000313" key="3">
    <source>
        <dbReference type="Proteomes" id="UP000714275"/>
    </source>
</evidence>
<sequence>MGDNSQIHDGGDGVAGGHGMSAHMSQELVRVIVDDLHREDGWRGESRSLVMPSCTTCHALWQCAAAELSLIIVVELGQGGKWHKRPNKVVDTFHVQECGELRKDSGAGMHRGMTGTLISWPAHSAIAGICVGKTGRFTQWVVKMKLWAGWQDEKTANISFKRTLETGSALMPARTQSMLKKDSSDNQLTSRGISAYSGPRHSSPS</sequence>
<keyword evidence="3" id="KW-1185">Reference proteome</keyword>
<dbReference type="AlphaFoldDB" id="A0A9P7D168"/>
<accession>A0A9P7D168</accession>
<dbReference type="Proteomes" id="UP000714275">
    <property type="component" value="Unassembled WGS sequence"/>
</dbReference>
<gene>
    <name evidence="2" type="ORF">EV702DRAFT_1047115</name>
</gene>
<protein>
    <submittedName>
        <fullName evidence="2">Uncharacterized protein</fullName>
    </submittedName>
</protein>